<dbReference type="SUPFAM" id="SSF47113">
    <property type="entry name" value="Histone-fold"/>
    <property type="match status" value="1"/>
</dbReference>
<dbReference type="InterPro" id="IPR007125">
    <property type="entry name" value="H2A/H2B/H3"/>
</dbReference>
<dbReference type="Gene3D" id="3.90.190.10">
    <property type="entry name" value="Protein tyrosine phosphatase superfamily"/>
    <property type="match status" value="1"/>
</dbReference>
<dbReference type="GO" id="GO:0030527">
    <property type="term" value="F:structural constituent of chromatin"/>
    <property type="evidence" value="ECO:0007669"/>
    <property type="project" value="InterPro"/>
</dbReference>
<evidence type="ECO:0000259" key="3">
    <source>
        <dbReference type="Pfam" id="PF00102"/>
    </source>
</evidence>
<dbReference type="Proteomes" id="UP000887574">
    <property type="component" value="Unplaced"/>
</dbReference>
<name>A0A915CMA8_9BILA</name>
<dbReference type="GO" id="GO:0004725">
    <property type="term" value="F:protein tyrosine phosphatase activity"/>
    <property type="evidence" value="ECO:0007669"/>
    <property type="project" value="InterPro"/>
</dbReference>
<feature type="domain" description="Tyrosine-protein phosphatase" evidence="3">
    <location>
        <begin position="173"/>
        <end position="202"/>
    </location>
</feature>
<evidence type="ECO:0000313" key="5">
    <source>
        <dbReference type="Proteomes" id="UP000887574"/>
    </source>
</evidence>
<dbReference type="InterPro" id="IPR009072">
    <property type="entry name" value="Histone-fold"/>
</dbReference>
<evidence type="ECO:0000256" key="1">
    <source>
        <dbReference type="ARBA" id="ARBA00010343"/>
    </source>
</evidence>
<dbReference type="Pfam" id="PF00102">
    <property type="entry name" value="Y_phosphatase"/>
    <property type="match status" value="1"/>
</dbReference>
<accession>A0A915CMA8</accession>
<dbReference type="AlphaFoldDB" id="A0A915CMA8"/>
<dbReference type="Gene3D" id="1.10.20.10">
    <property type="entry name" value="Histone, subunit A"/>
    <property type="match status" value="1"/>
</dbReference>
<reference evidence="6" key="1">
    <citation type="submission" date="2022-11" db="UniProtKB">
        <authorList>
            <consortium name="WormBaseParasite"/>
        </authorList>
    </citation>
    <scope>IDENTIFICATION</scope>
</reference>
<dbReference type="WBParaSite" id="jg10614">
    <property type="protein sequence ID" value="jg10614"/>
    <property type="gene ID" value="jg10614"/>
</dbReference>
<dbReference type="SUPFAM" id="SSF52799">
    <property type="entry name" value="(Phosphotyrosine protein) phosphatases II"/>
    <property type="match status" value="1"/>
</dbReference>
<dbReference type="InterPro" id="IPR000242">
    <property type="entry name" value="PTP_cat"/>
</dbReference>
<feature type="domain" description="Core Histone H2A/H2B/H3" evidence="4">
    <location>
        <begin position="47"/>
        <end position="81"/>
    </location>
</feature>
<proteinExistence type="inferred from homology"/>
<dbReference type="GO" id="GO:0000786">
    <property type="term" value="C:nucleosome"/>
    <property type="evidence" value="ECO:0007669"/>
    <property type="project" value="InterPro"/>
</dbReference>
<organism evidence="5 6">
    <name type="scientific">Ditylenchus dipsaci</name>
    <dbReference type="NCBI Taxonomy" id="166011"/>
    <lineage>
        <taxon>Eukaryota</taxon>
        <taxon>Metazoa</taxon>
        <taxon>Ecdysozoa</taxon>
        <taxon>Nematoda</taxon>
        <taxon>Chromadorea</taxon>
        <taxon>Rhabditida</taxon>
        <taxon>Tylenchina</taxon>
        <taxon>Tylenchomorpha</taxon>
        <taxon>Sphaerularioidea</taxon>
        <taxon>Anguinidae</taxon>
        <taxon>Anguininae</taxon>
        <taxon>Ditylenchus</taxon>
    </lineage>
</organism>
<dbReference type="GO" id="GO:0003677">
    <property type="term" value="F:DNA binding"/>
    <property type="evidence" value="ECO:0007669"/>
    <property type="project" value="InterPro"/>
</dbReference>
<sequence>MKFASCKPPKSIDSEASFHSFDPEHHSQRQRWDAVSAKRNDVPSGSCRNLFDWLFEDANLLAMHAKRVTVMPVDIQLARRIRGELTRPELYFLKNNGSSDLVQESAIRDFLEKFDKESEDSNMLNFEFLEIRKNRQAFKPLKNLDVVSARKLLILLGTDIETFFHTTKHDSGTISSTVEDFWQMAFEQNATIVGMLCKCVEMEWLTDDEDDVVDADLVLIPPANDNLPVAMLKKTRQHTADSPNQSLISLGKEEGSNLTVEHHSCLQYLHVSSRSDGPEKIVIMFGGIMGYLEFRRYVTTSYLRSNAVPPYLAGRKSSEPKAKRSKRVTDAVRYDGFNHWMVDADSRPRCAL</sequence>
<evidence type="ECO:0000259" key="4">
    <source>
        <dbReference type="Pfam" id="PF00125"/>
    </source>
</evidence>
<evidence type="ECO:0000256" key="2">
    <source>
        <dbReference type="SAM" id="MobiDB-lite"/>
    </source>
</evidence>
<dbReference type="InterPro" id="IPR000164">
    <property type="entry name" value="Histone_H3/CENP-A"/>
</dbReference>
<keyword evidence="5" id="KW-1185">Reference proteome</keyword>
<protein>
    <submittedName>
        <fullName evidence="6">Histone H2A/H2B/H3 domain-containing protein</fullName>
    </submittedName>
</protein>
<dbReference type="PRINTS" id="PR00622">
    <property type="entry name" value="HISTONEH3"/>
</dbReference>
<dbReference type="GO" id="GO:0046982">
    <property type="term" value="F:protein heterodimerization activity"/>
    <property type="evidence" value="ECO:0007669"/>
    <property type="project" value="InterPro"/>
</dbReference>
<feature type="region of interest" description="Disordered" evidence="2">
    <location>
        <begin position="1"/>
        <end position="25"/>
    </location>
</feature>
<dbReference type="Pfam" id="PF00125">
    <property type="entry name" value="Histone"/>
    <property type="match status" value="1"/>
</dbReference>
<dbReference type="InterPro" id="IPR029021">
    <property type="entry name" value="Prot-tyrosine_phosphatase-like"/>
</dbReference>
<evidence type="ECO:0000313" key="6">
    <source>
        <dbReference type="WBParaSite" id="jg10614"/>
    </source>
</evidence>
<comment type="similarity">
    <text evidence="1">Belongs to the histone H3 family.</text>
</comment>